<dbReference type="EMBL" id="VDMN01000007">
    <property type="protein sequence ID" value="TNM60860.1"/>
    <property type="molecule type" value="Genomic_DNA"/>
</dbReference>
<dbReference type="SUPFAM" id="SSF55248">
    <property type="entry name" value="PCD-like"/>
    <property type="match status" value="1"/>
</dbReference>
<dbReference type="Proteomes" id="UP000311605">
    <property type="component" value="Unassembled WGS sequence"/>
</dbReference>
<evidence type="ECO:0000313" key="5">
    <source>
        <dbReference type="EMBL" id="TNM60860.1"/>
    </source>
</evidence>
<evidence type="ECO:0000313" key="6">
    <source>
        <dbReference type="Proteomes" id="UP000311605"/>
    </source>
</evidence>
<evidence type="ECO:0000256" key="3">
    <source>
        <dbReference type="ARBA" id="ARBA00023239"/>
    </source>
</evidence>
<comment type="similarity">
    <text evidence="2 4">Belongs to the pterin-4-alpha-carbinolamine dehydratase family.</text>
</comment>
<dbReference type="NCBIfam" id="NF002018">
    <property type="entry name" value="PRK00823.1-3"/>
    <property type="match status" value="1"/>
</dbReference>
<keyword evidence="6" id="KW-1185">Reference proteome</keyword>
<dbReference type="Gene3D" id="3.30.1360.20">
    <property type="entry name" value="Transcriptional coactivator/pterin dehydratase"/>
    <property type="match status" value="1"/>
</dbReference>
<evidence type="ECO:0000256" key="1">
    <source>
        <dbReference type="ARBA" id="ARBA00001554"/>
    </source>
</evidence>
<dbReference type="HAMAP" id="MF_00434">
    <property type="entry name" value="Pterin_4_alpha"/>
    <property type="match status" value="1"/>
</dbReference>
<evidence type="ECO:0000256" key="4">
    <source>
        <dbReference type="HAMAP-Rule" id="MF_00434"/>
    </source>
</evidence>
<keyword evidence="3 4" id="KW-0456">Lyase</keyword>
<dbReference type="AlphaFoldDB" id="A0A5C4XE73"/>
<comment type="caution">
    <text evidence="5">The sequence shown here is derived from an EMBL/GenBank/DDBJ whole genome shotgun (WGS) entry which is preliminary data.</text>
</comment>
<dbReference type="InterPro" id="IPR001533">
    <property type="entry name" value="Pterin_deHydtase"/>
</dbReference>
<protein>
    <recommendedName>
        <fullName evidence="4">Putative pterin-4-alpha-carbinolamine dehydratase</fullName>
        <shortName evidence="4">PHS</shortName>
        <ecNumber evidence="4">4.2.1.96</ecNumber>
    </recommendedName>
    <alternativeName>
        <fullName evidence="4">4-alpha-hydroxy-tetrahydropterin dehydratase</fullName>
    </alternativeName>
    <alternativeName>
        <fullName evidence="4">Pterin carbinolamine dehydratase</fullName>
        <shortName evidence="4">PCD</shortName>
    </alternativeName>
</protein>
<sequence>MTYELLEPDEVGKELAKLEGWELSADGLFIRKSFKFRSFAEAFGFMTECALAAEKLDHHPDWSNSYSRVEVKLTTHARKQLTDRDFRLAALMDEAWARRL</sequence>
<dbReference type="GO" id="GO:0006729">
    <property type="term" value="P:tetrahydrobiopterin biosynthetic process"/>
    <property type="evidence" value="ECO:0007669"/>
    <property type="project" value="InterPro"/>
</dbReference>
<dbReference type="PANTHER" id="PTHR12599:SF0">
    <property type="entry name" value="PTERIN-4-ALPHA-CARBINOLAMINE DEHYDRATASE"/>
    <property type="match status" value="1"/>
</dbReference>
<dbReference type="RefSeq" id="WP_139678771.1">
    <property type="nucleotide sequence ID" value="NZ_VDMN01000007.1"/>
</dbReference>
<dbReference type="GO" id="GO:0008124">
    <property type="term" value="F:4-alpha-hydroxytetrahydrobiopterin dehydratase activity"/>
    <property type="evidence" value="ECO:0007669"/>
    <property type="project" value="UniProtKB-UniRule"/>
</dbReference>
<reference evidence="5 6" key="1">
    <citation type="submission" date="2019-06" db="EMBL/GenBank/DDBJ databases">
        <title>The draft genome of Rhizobium smilacinae PTYR-5.</title>
        <authorList>
            <person name="Liu L."/>
            <person name="Li L."/>
            <person name="Zhang X."/>
        </authorList>
    </citation>
    <scope>NUCLEOTIDE SEQUENCE [LARGE SCALE GENOMIC DNA]</scope>
    <source>
        <strain evidence="5 6">PTYR-5</strain>
    </source>
</reference>
<organism evidence="5 6">
    <name type="scientific">Aliirhizobium smilacinae</name>
    <dbReference type="NCBI Taxonomy" id="1395944"/>
    <lineage>
        <taxon>Bacteria</taxon>
        <taxon>Pseudomonadati</taxon>
        <taxon>Pseudomonadota</taxon>
        <taxon>Alphaproteobacteria</taxon>
        <taxon>Hyphomicrobiales</taxon>
        <taxon>Rhizobiaceae</taxon>
        <taxon>Aliirhizobium</taxon>
    </lineage>
</organism>
<comment type="catalytic activity">
    <reaction evidence="1 4">
        <text>(4aS,6R)-4a-hydroxy-L-erythro-5,6,7,8-tetrahydrobiopterin = (6R)-L-erythro-6,7-dihydrobiopterin + H2O</text>
        <dbReference type="Rhea" id="RHEA:11920"/>
        <dbReference type="ChEBI" id="CHEBI:15377"/>
        <dbReference type="ChEBI" id="CHEBI:15642"/>
        <dbReference type="ChEBI" id="CHEBI:43120"/>
        <dbReference type="EC" id="4.2.1.96"/>
    </reaction>
</comment>
<proteinExistence type="inferred from homology"/>
<evidence type="ECO:0000256" key="2">
    <source>
        <dbReference type="ARBA" id="ARBA00006472"/>
    </source>
</evidence>
<accession>A0A5C4XE73</accession>
<dbReference type="PANTHER" id="PTHR12599">
    <property type="entry name" value="PTERIN-4-ALPHA-CARBINOLAMINE DEHYDRATASE"/>
    <property type="match status" value="1"/>
</dbReference>
<gene>
    <name evidence="5" type="ORF">FHP24_23965</name>
</gene>
<name>A0A5C4XE73_9HYPH</name>
<dbReference type="Pfam" id="PF01329">
    <property type="entry name" value="Pterin_4a"/>
    <property type="match status" value="1"/>
</dbReference>
<dbReference type="EC" id="4.2.1.96" evidence="4"/>
<dbReference type="OrthoDB" id="9794987at2"/>
<dbReference type="InterPro" id="IPR036428">
    <property type="entry name" value="PCD_sf"/>
</dbReference>